<name>D0LG35_HALO1</name>
<dbReference type="EMBL" id="CP001804">
    <property type="protein sequence ID" value="ACY18060.1"/>
    <property type="molecule type" value="Genomic_DNA"/>
</dbReference>
<dbReference type="AlphaFoldDB" id="D0LG35"/>
<evidence type="ECO:0000313" key="4">
    <source>
        <dbReference type="Proteomes" id="UP000001880"/>
    </source>
</evidence>
<protein>
    <recommendedName>
        <fullName evidence="5">CHAT domain-containing protein</fullName>
    </recommendedName>
</protein>
<dbReference type="SUPFAM" id="SSF52129">
    <property type="entry name" value="Caspase-like"/>
    <property type="match status" value="1"/>
</dbReference>
<feature type="domain" description="CHAT" evidence="1">
    <location>
        <begin position="304"/>
        <end position="475"/>
    </location>
</feature>
<feature type="domain" description="SMODS-associated and fused to various effectors" evidence="2">
    <location>
        <begin position="96"/>
        <end position="289"/>
    </location>
</feature>
<evidence type="ECO:0000259" key="1">
    <source>
        <dbReference type="Pfam" id="PF12770"/>
    </source>
</evidence>
<dbReference type="eggNOG" id="COG4995">
    <property type="taxonomic scope" value="Bacteria"/>
</dbReference>
<gene>
    <name evidence="3" type="ordered locus">Hoch_5578</name>
</gene>
<dbReference type="OrthoDB" id="5493684at2"/>
<dbReference type="InterPro" id="IPR029030">
    <property type="entry name" value="Caspase-like_dom_sf"/>
</dbReference>
<dbReference type="STRING" id="502025.Hoch_5578"/>
<dbReference type="Proteomes" id="UP000001880">
    <property type="component" value="Chromosome"/>
</dbReference>
<accession>D0LG35</accession>
<dbReference type="InterPro" id="IPR024983">
    <property type="entry name" value="CHAT_dom"/>
</dbReference>
<dbReference type="NCBIfam" id="NF033611">
    <property type="entry name" value="SAVED"/>
    <property type="match status" value="1"/>
</dbReference>
<dbReference type="KEGG" id="hoh:Hoch_5578"/>
<evidence type="ECO:0008006" key="5">
    <source>
        <dbReference type="Google" id="ProtNLM"/>
    </source>
</evidence>
<evidence type="ECO:0000313" key="3">
    <source>
        <dbReference type="EMBL" id="ACY18060.1"/>
    </source>
</evidence>
<sequence length="502" mass="56126">MAGDYPRTMAITSRDSNRTPEPVQCLLILDLFDENTYSERSFAEHLPPSERRRCYRATGFDAKRRPHDQALPSRDWRAWQRAIDDMVDAARGELGDDEELAHYYVTGRAPLPAFAHLGMRLSAFARISIVHLREGQACTLTPCTPPLGAKLAEEPPFFDRVTGLERVEAYATGRVAVWISTQSEVDRAAIRAQLGEVPIVSLFATPAEQSSDNPQRHLTPADGPRVAAELFKRMRQLHNCYPRRSGITMFLSGPNILATMVGRALNRRLHCPVAWPNYYRAYQGYRPAMMSPWPRVEGKARLLLIVAHTADSSRRRLNSDEELRNMYQSLLSKPMRDRCELRLLPAARLSDFTSALRDFRPHIVHLIGHGAHGGLYFVDERQDGQFVSSEALCELLEVAELNDLQLVLLNACNSEYTAELISKSLPCTTIGTKLKVPDGTATSFSFRFYDDLAAGSSVAHAFHRALGEIKAGPSEHADSYYLCPAATREGAELVIFAPEEAT</sequence>
<evidence type="ECO:0000259" key="2">
    <source>
        <dbReference type="Pfam" id="PF18145"/>
    </source>
</evidence>
<dbReference type="InterPro" id="IPR040836">
    <property type="entry name" value="SAVED"/>
</dbReference>
<proteinExistence type="predicted"/>
<dbReference type="HOGENOM" id="CLU_542651_0_0_7"/>
<dbReference type="Pfam" id="PF12770">
    <property type="entry name" value="CHAT"/>
    <property type="match status" value="1"/>
</dbReference>
<keyword evidence="4" id="KW-1185">Reference proteome</keyword>
<organism evidence="3 4">
    <name type="scientific">Haliangium ochraceum (strain DSM 14365 / JCM 11303 / SMP-2)</name>
    <dbReference type="NCBI Taxonomy" id="502025"/>
    <lineage>
        <taxon>Bacteria</taxon>
        <taxon>Pseudomonadati</taxon>
        <taxon>Myxococcota</taxon>
        <taxon>Polyangia</taxon>
        <taxon>Haliangiales</taxon>
        <taxon>Kofleriaceae</taxon>
        <taxon>Haliangium</taxon>
    </lineage>
</organism>
<reference evidence="3 4" key="1">
    <citation type="journal article" date="2010" name="Stand. Genomic Sci.">
        <title>Complete genome sequence of Haliangium ochraceum type strain (SMP-2).</title>
        <authorList>
            <consortium name="US DOE Joint Genome Institute (JGI-PGF)"/>
            <person name="Ivanova N."/>
            <person name="Daum C."/>
            <person name="Lang E."/>
            <person name="Abt B."/>
            <person name="Kopitz M."/>
            <person name="Saunders E."/>
            <person name="Lapidus A."/>
            <person name="Lucas S."/>
            <person name="Glavina Del Rio T."/>
            <person name="Nolan M."/>
            <person name="Tice H."/>
            <person name="Copeland A."/>
            <person name="Cheng J.F."/>
            <person name="Chen F."/>
            <person name="Bruce D."/>
            <person name="Goodwin L."/>
            <person name="Pitluck S."/>
            <person name="Mavromatis K."/>
            <person name="Pati A."/>
            <person name="Mikhailova N."/>
            <person name="Chen A."/>
            <person name="Palaniappan K."/>
            <person name="Land M."/>
            <person name="Hauser L."/>
            <person name="Chang Y.J."/>
            <person name="Jeffries C.D."/>
            <person name="Detter J.C."/>
            <person name="Brettin T."/>
            <person name="Rohde M."/>
            <person name="Goker M."/>
            <person name="Bristow J."/>
            <person name="Markowitz V."/>
            <person name="Eisen J.A."/>
            <person name="Hugenholtz P."/>
            <person name="Kyrpides N.C."/>
            <person name="Klenk H.P."/>
        </authorList>
    </citation>
    <scope>NUCLEOTIDE SEQUENCE [LARGE SCALE GENOMIC DNA]</scope>
    <source>
        <strain evidence="4">DSM 14365 / CIP 107738 / JCM 11303 / AJ 13395 / SMP-2</strain>
    </source>
</reference>
<dbReference type="Pfam" id="PF18145">
    <property type="entry name" value="SAVED"/>
    <property type="match status" value="1"/>
</dbReference>